<evidence type="ECO:0000313" key="2">
    <source>
        <dbReference type="Proteomes" id="UP000729402"/>
    </source>
</evidence>
<organism evidence="1 2">
    <name type="scientific">Zizania palustris</name>
    <name type="common">Northern wild rice</name>
    <dbReference type="NCBI Taxonomy" id="103762"/>
    <lineage>
        <taxon>Eukaryota</taxon>
        <taxon>Viridiplantae</taxon>
        <taxon>Streptophyta</taxon>
        <taxon>Embryophyta</taxon>
        <taxon>Tracheophyta</taxon>
        <taxon>Spermatophyta</taxon>
        <taxon>Magnoliopsida</taxon>
        <taxon>Liliopsida</taxon>
        <taxon>Poales</taxon>
        <taxon>Poaceae</taxon>
        <taxon>BOP clade</taxon>
        <taxon>Oryzoideae</taxon>
        <taxon>Oryzeae</taxon>
        <taxon>Zizaniinae</taxon>
        <taxon>Zizania</taxon>
    </lineage>
</organism>
<comment type="caution">
    <text evidence="1">The sequence shown here is derived from an EMBL/GenBank/DDBJ whole genome shotgun (WGS) entry which is preliminary data.</text>
</comment>
<proteinExistence type="predicted"/>
<name>A0A8J5SA56_ZIZPA</name>
<dbReference type="Proteomes" id="UP000729402">
    <property type="component" value="Unassembled WGS sequence"/>
</dbReference>
<dbReference type="EMBL" id="JAAALK010000285">
    <property type="protein sequence ID" value="KAG8064182.1"/>
    <property type="molecule type" value="Genomic_DNA"/>
</dbReference>
<sequence length="71" mass="8170">MVLYWASSKHSQARKKGTIGVVFKENNNNNCELSELWIGLFVGTTAGASDILTRTHWKLFYLSKQAKRRLR</sequence>
<gene>
    <name evidence="1" type="ORF">GUJ93_ZPchr0004g39749</name>
</gene>
<protein>
    <submittedName>
        <fullName evidence="1">Uncharacterized protein</fullName>
    </submittedName>
</protein>
<evidence type="ECO:0000313" key="1">
    <source>
        <dbReference type="EMBL" id="KAG8064182.1"/>
    </source>
</evidence>
<dbReference type="AlphaFoldDB" id="A0A8J5SA56"/>
<reference evidence="1" key="2">
    <citation type="submission" date="2021-02" db="EMBL/GenBank/DDBJ databases">
        <authorList>
            <person name="Kimball J.A."/>
            <person name="Haas M.W."/>
            <person name="Macchietto M."/>
            <person name="Kono T."/>
            <person name="Duquette J."/>
            <person name="Shao M."/>
        </authorList>
    </citation>
    <scope>NUCLEOTIDE SEQUENCE</scope>
    <source>
        <tissue evidence="1">Fresh leaf tissue</tissue>
    </source>
</reference>
<reference evidence="1" key="1">
    <citation type="journal article" date="2021" name="bioRxiv">
        <title>Whole Genome Assembly and Annotation of Northern Wild Rice, Zizania palustris L., Supports a Whole Genome Duplication in the Zizania Genus.</title>
        <authorList>
            <person name="Haas M."/>
            <person name="Kono T."/>
            <person name="Macchietto M."/>
            <person name="Millas R."/>
            <person name="McGilp L."/>
            <person name="Shao M."/>
            <person name="Duquette J."/>
            <person name="Hirsch C.N."/>
            <person name="Kimball J."/>
        </authorList>
    </citation>
    <scope>NUCLEOTIDE SEQUENCE</scope>
    <source>
        <tissue evidence="1">Fresh leaf tissue</tissue>
    </source>
</reference>
<accession>A0A8J5SA56</accession>
<keyword evidence="2" id="KW-1185">Reference proteome</keyword>